<evidence type="ECO:0000256" key="1">
    <source>
        <dbReference type="ARBA" id="ARBA00004123"/>
    </source>
</evidence>
<dbReference type="EMBL" id="JBCAWK010000014">
    <property type="protein sequence ID" value="KAK8844073.1"/>
    <property type="molecule type" value="Genomic_DNA"/>
</dbReference>
<protein>
    <recommendedName>
        <fullName evidence="4">Symplekin/Pta1 N-terminal domain-containing protein</fullName>
    </recommendedName>
</protein>
<keyword evidence="2" id="KW-0507">mRNA processing</keyword>
<keyword evidence="3" id="KW-0539">Nucleus</keyword>
<dbReference type="RefSeq" id="XP_066799637.1">
    <property type="nucleotide sequence ID" value="XM_066949945.1"/>
</dbReference>
<sequence>MSLYADDDLGASLQIEDERPTLSAPADPFHALHAALALPPESPAQQDGLTAAAQRFELHPDKLPELVPQLLGLISEGGDSMLRFWTLEMIALAVGRSGLKLEVKLDVTQQCLDALVKLLNSSSIPTIKAVIPIFSTIYPLLFRLLGTSRPPPLVVEAFRSSKSRILALALDPNSQPANVGVRAVAWKFVQRVLLAGTRAAGADPRLQARGGPSTNDINVSMVAPDSALNAAEVEEEGIQLRTQLVTQMYSSS</sequence>
<evidence type="ECO:0000256" key="2">
    <source>
        <dbReference type="ARBA" id="ARBA00022664"/>
    </source>
</evidence>
<dbReference type="AlphaFoldDB" id="A0AAW0YTV5"/>
<dbReference type="InterPro" id="IPR016024">
    <property type="entry name" value="ARM-type_fold"/>
</dbReference>
<dbReference type="GO" id="GO:0005847">
    <property type="term" value="C:mRNA cleavage and polyadenylation specificity factor complex"/>
    <property type="evidence" value="ECO:0007669"/>
    <property type="project" value="TreeGrafter"/>
</dbReference>
<dbReference type="GeneID" id="92184125"/>
<evidence type="ECO:0000313" key="5">
    <source>
        <dbReference type="EMBL" id="KAK8844073.1"/>
    </source>
</evidence>
<dbReference type="SUPFAM" id="SSF48371">
    <property type="entry name" value="ARM repeat"/>
    <property type="match status" value="1"/>
</dbReference>
<comment type="subcellular location">
    <subcellularLocation>
        <location evidence="1">Nucleus</location>
    </subcellularLocation>
</comment>
<dbReference type="PANTHER" id="PTHR15245:SF20">
    <property type="entry name" value="SYMPLEKIN"/>
    <property type="match status" value="1"/>
</dbReference>
<gene>
    <name evidence="5" type="ORF">IAR55_006867</name>
</gene>
<dbReference type="InterPro" id="IPR032460">
    <property type="entry name" value="Symplekin/Pta1_N"/>
</dbReference>
<dbReference type="GO" id="GO:0006397">
    <property type="term" value="P:mRNA processing"/>
    <property type="evidence" value="ECO:0007669"/>
    <property type="project" value="UniProtKB-KW"/>
</dbReference>
<comment type="caution">
    <text evidence="5">The sequence shown here is derived from an EMBL/GenBank/DDBJ whole genome shotgun (WGS) entry which is preliminary data.</text>
</comment>
<dbReference type="Gene3D" id="1.25.10.10">
    <property type="entry name" value="Leucine-rich Repeat Variant"/>
    <property type="match status" value="1"/>
</dbReference>
<name>A0AAW0YTV5_9TREE</name>
<evidence type="ECO:0000259" key="4">
    <source>
        <dbReference type="Pfam" id="PF11935"/>
    </source>
</evidence>
<dbReference type="InterPro" id="IPR021850">
    <property type="entry name" value="Symplekin/Pta1"/>
</dbReference>
<proteinExistence type="predicted"/>
<dbReference type="InterPro" id="IPR011989">
    <property type="entry name" value="ARM-like"/>
</dbReference>
<reference evidence="5 6" key="1">
    <citation type="journal article" date="2024" name="bioRxiv">
        <title>Comparative genomics of Cryptococcus and Kwoniella reveals pathogenesis evolution and contrasting karyotype dynamics via intercentromeric recombination or chromosome fusion.</title>
        <authorList>
            <person name="Coelho M.A."/>
            <person name="David-Palma M."/>
            <person name="Shea T."/>
            <person name="Bowers K."/>
            <person name="McGinley-Smith S."/>
            <person name="Mohammad A.W."/>
            <person name="Gnirke A."/>
            <person name="Yurkov A.M."/>
            <person name="Nowrousian M."/>
            <person name="Sun S."/>
            <person name="Cuomo C.A."/>
            <person name="Heitman J."/>
        </authorList>
    </citation>
    <scope>NUCLEOTIDE SEQUENCE [LARGE SCALE GENOMIC DNA]</scope>
    <source>
        <strain evidence="5 6">CBS 13917</strain>
    </source>
</reference>
<dbReference type="Proteomes" id="UP001388673">
    <property type="component" value="Unassembled WGS sequence"/>
</dbReference>
<evidence type="ECO:0000313" key="6">
    <source>
        <dbReference type="Proteomes" id="UP001388673"/>
    </source>
</evidence>
<feature type="domain" description="Symplekin/Pta1 N-terminal" evidence="4">
    <location>
        <begin position="125"/>
        <end position="250"/>
    </location>
</feature>
<organism evidence="5 6">
    <name type="scientific">Kwoniella newhampshirensis</name>
    <dbReference type="NCBI Taxonomy" id="1651941"/>
    <lineage>
        <taxon>Eukaryota</taxon>
        <taxon>Fungi</taxon>
        <taxon>Dikarya</taxon>
        <taxon>Basidiomycota</taxon>
        <taxon>Agaricomycotina</taxon>
        <taxon>Tremellomycetes</taxon>
        <taxon>Tremellales</taxon>
        <taxon>Cryptococcaceae</taxon>
        <taxon>Kwoniella</taxon>
    </lineage>
</organism>
<keyword evidence="6" id="KW-1185">Reference proteome</keyword>
<accession>A0AAW0YTV5</accession>
<dbReference type="Pfam" id="PF11935">
    <property type="entry name" value="SYMPK_PTA1_N"/>
    <property type="match status" value="1"/>
</dbReference>
<dbReference type="PANTHER" id="PTHR15245">
    <property type="entry name" value="SYMPLEKIN-RELATED"/>
    <property type="match status" value="1"/>
</dbReference>
<evidence type="ECO:0000256" key="3">
    <source>
        <dbReference type="ARBA" id="ARBA00023242"/>
    </source>
</evidence>
<dbReference type="KEGG" id="kne:92184125"/>